<keyword evidence="1" id="KW-0238">DNA-binding</keyword>
<evidence type="ECO:0000259" key="4">
    <source>
        <dbReference type="PROSITE" id="PS50888"/>
    </source>
</evidence>
<dbReference type="InterPro" id="IPR011598">
    <property type="entry name" value="bHLH_dom"/>
</dbReference>
<evidence type="ECO:0000313" key="6">
    <source>
        <dbReference type="Proteomes" id="UP000016930"/>
    </source>
</evidence>
<dbReference type="InterPro" id="IPR040106">
    <property type="entry name" value="Esc1_bHLHzip"/>
</dbReference>
<dbReference type="CDD" id="cd19690">
    <property type="entry name" value="bHLHzip_spESC1_like"/>
    <property type="match status" value="1"/>
</dbReference>
<feature type="compositionally biased region" description="Low complexity" evidence="3">
    <location>
        <begin position="512"/>
        <end position="523"/>
    </location>
</feature>
<dbReference type="InterPro" id="IPR036638">
    <property type="entry name" value="HLH_DNA-bd_sf"/>
</dbReference>
<keyword evidence="6" id="KW-1185">Reference proteome</keyword>
<dbReference type="GO" id="GO:0003677">
    <property type="term" value="F:DNA binding"/>
    <property type="evidence" value="ECO:0007669"/>
    <property type="project" value="UniProtKB-KW"/>
</dbReference>
<dbReference type="Proteomes" id="UP000016930">
    <property type="component" value="Unassembled WGS sequence"/>
</dbReference>
<dbReference type="PROSITE" id="PS50888">
    <property type="entry name" value="BHLH"/>
    <property type="match status" value="1"/>
</dbReference>
<evidence type="ECO:0000256" key="1">
    <source>
        <dbReference type="ARBA" id="ARBA00023125"/>
    </source>
</evidence>
<feature type="domain" description="BHLH" evidence="4">
    <location>
        <begin position="425"/>
        <end position="476"/>
    </location>
</feature>
<dbReference type="OrthoDB" id="8964853at2759"/>
<dbReference type="EMBL" id="KB445792">
    <property type="protein sequence ID" value="EMD40709.1"/>
    <property type="molecule type" value="Genomic_DNA"/>
</dbReference>
<dbReference type="HOGENOM" id="CLU_034211_0_0_1"/>
<organism evidence="5 6">
    <name type="scientific">Ceriporiopsis subvermispora (strain B)</name>
    <name type="common">White-rot fungus</name>
    <name type="synonym">Gelatoporia subvermispora</name>
    <dbReference type="NCBI Taxonomy" id="914234"/>
    <lineage>
        <taxon>Eukaryota</taxon>
        <taxon>Fungi</taxon>
        <taxon>Dikarya</taxon>
        <taxon>Basidiomycota</taxon>
        <taxon>Agaricomycotina</taxon>
        <taxon>Agaricomycetes</taxon>
        <taxon>Polyporales</taxon>
        <taxon>Gelatoporiaceae</taxon>
        <taxon>Gelatoporia</taxon>
    </lineage>
</organism>
<dbReference type="Gene3D" id="4.10.280.10">
    <property type="entry name" value="Helix-loop-helix DNA-binding domain"/>
    <property type="match status" value="1"/>
</dbReference>
<dbReference type="SUPFAM" id="SSF47459">
    <property type="entry name" value="HLH, helix-loop-helix DNA-binding domain"/>
    <property type="match status" value="1"/>
</dbReference>
<proteinExistence type="predicted"/>
<feature type="compositionally biased region" description="Low complexity" evidence="3">
    <location>
        <begin position="374"/>
        <end position="396"/>
    </location>
</feature>
<feature type="compositionally biased region" description="Polar residues" evidence="3">
    <location>
        <begin position="236"/>
        <end position="256"/>
    </location>
</feature>
<name>M2PVB6_CERS8</name>
<gene>
    <name evidence="5" type="ORF">CERSUDRAFT_80362</name>
</gene>
<dbReference type="PANTHER" id="PTHR10328">
    <property type="entry name" value="PROTEIN MAX MYC-ASSOCIATED FACTOR X"/>
    <property type="match status" value="1"/>
</dbReference>
<accession>M2PVB6</accession>
<feature type="compositionally biased region" description="Basic residues" evidence="3">
    <location>
        <begin position="547"/>
        <end position="563"/>
    </location>
</feature>
<dbReference type="GO" id="GO:0045944">
    <property type="term" value="P:positive regulation of transcription by RNA polymerase II"/>
    <property type="evidence" value="ECO:0007669"/>
    <property type="project" value="TreeGrafter"/>
</dbReference>
<feature type="compositionally biased region" description="Low complexity" evidence="3">
    <location>
        <begin position="224"/>
        <end position="233"/>
    </location>
</feature>
<dbReference type="PANTHER" id="PTHR10328:SF15">
    <property type="entry name" value="BHLH TRANSCRIPTION FACTOR"/>
    <property type="match status" value="1"/>
</dbReference>
<evidence type="ECO:0000256" key="3">
    <source>
        <dbReference type="SAM" id="MobiDB-lite"/>
    </source>
</evidence>
<feature type="compositionally biased region" description="Basic and acidic residues" evidence="3">
    <location>
        <begin position="94"/>
        <end position="115"/>
    </location>
</feature>
<dbReference type="SMART" id="SM00353">
    <property type="entry name" value="HLH"/>
    <property type="match status" value="1"/>
</dbReference>
<feature type="compositionally biased region" description="Low complexity" evidence="3">
    <location>
        <begin position="272"/>
        <end position="301"/>
    </location>
</feature>
<dbReference type="Pfam" id="PF00010">
    <property type="entry name" value="HLH"/>
    <property type="match status" value="1"/>
</dbReference>
<feature type="compositionally biased region" description="Polar residues" evidence="3">
    <location>
        <begin position="575"/>
        <end position="610"/>
    </location>
</feature>
<dbReference type="GO" id="GO:0003700">
    <property type="term" value="F:DNA-binding transcription factor activity"/>
    <property type="evidence" value="ECO:0007669"/>
    <property type="project" value="TreeGrafter"/>
</dbReference>
<sequence length="610" mass="64843">MPSPFRHPDANPAVAPPTAHEPPQHSPRVQPRPASPYKFGDASAQPADTSNAHLRRLLRSPSADAERRNSTEGGRGGPNGNMASAETSAAGEVSRAKGADAMDIDPREGDRRARYESGGPQRPPSTRETGDADYNTRRPSIAGTKRKMSSDRGVHGGVTEDIDPQLMGSGGAGGMNVDNEGPAPKRRGSAVDTRIANLSLYDRRNSVDARMGGQWWGGERRDSASSGMSSGAMVNTPLTSGSLTNTPMTGYTTPSSAFPGESPHGRPPGGIATFAWPAQAQSAAQSAAVQPATATTTTTATPDRPHTPSPMQNDPNVNMQPPQPYDPLTMMPPMSFPPDRRMSAPTIPQDNLSAPPPATGPTRVLRSRSRPPSRARGGDQSAANVAQSAASGAGNAYPDVFDAAASEHSALAKEPGSTPYSRSPELRVSHKLAERKRRKEMKELFDELRDQLPADRGMKASKWEILSKAIDFIGNLKQSHQDLTREVEILRHELDSIRQGIPPQFAAPPHPVVYGHGPPVGVSPYPPPGVPGGPLPPHQGPPPPHPQHLHQPHPHPPPHHPHPPHQPPQPPHSRPGSSQQNAYTHESQPVPPSQTTNGNGQSAPRTETPS</sequence>
<protein>
    <recommendedName>
        <fullName evidence="4">BHLH domain-containing protein</fullName>
    </recommendedName>
</protein>
<dbReference type="STRING" id="914234.M2PVB6"/>
<dbReference type="AlphaFoldDB" id="M2PVB6"/>
<feature type="compositionally biased region" description="Polar residues" evidence="3">
    <location>
        <begin position="309"/>
        <end position="320"/>
    </location>
</feature>
<feature type="compositionally biased region" description="Pro residues" evidence="3">
    <location>
        <begin position="564"/>
        <end position="573"/>
    </location>
</feature>
<dbReference type="GO" id="GO:0090575">
    <property type="term" value="C:RNA polymerase II transcription regulator complex"/>
    <property type="evidence" value="ECO:0007669"/>
    <property type="project" value="TreeGrafter"/>
</dbReference>
<keyword evidence="2" id="KW-0539">Nucleus</keyword>
<feature type="region of interest" description="Disordered" evidence="3">
    <location>
        <begin position="501"/>
        <end position="610"/>
    </location>
</feature>
<feature type="compositionally biased region" description="Pro residues" evidence="3">
    <location>
        <begin position="524"/>
        <end position="546"/>
    </location>
</feature>
<feature type="region of interest" description="Disordered" evidence="3">
    <location>
        <begin position="210"/>
        <end position="434"/>
    </location>
</feature>
<evidence type="ECO:0000313" key="5">
    <source>
        <dbReference type="EMBL" id="EMD40709.1"/>
    </source>
</evidence>
<dbReference type="GO" id="GO:0046983">
    <property type="term" value="F:protein dimerization activity"/>
    <property type="evidence" value="ECO:0007669"/>
    <property type="project" value="InterPro"/>
</dbReference>
<evidence type="ECO:0000256" key="2">
    <source>
        <dbReference type="ARBA" id="ARBA00023242"/>
    </source>
</evidence>
<reference evidence="5 6" key="1">
    <citation type="journal article" date="2012" name="Proc. Natl. Acad. Sci. U.S.A.">
        <title>Comparative genomics of Ceriporiopsis subvermispora and Phanerochaete chrysosporium provide insight into selective ligninolysis.</title>
        <authorList>
            <person name="Fernandez-Fueyo E."/>
            <person name="Ruiz-Duenas F.J."/>
            <person name="Ferreira P."/>
            <person name="Floudas D."/>
            <person name="Hibbett D.S."/>
            <person name="Canessa P."/>
            <person name="Larrondo L.F."/>
            <person name="James T.Y."/>
            <person name="Seelenfreund D."/>
            <person name="Lobos S."/>
            <person name="Polanco R."/>
            <person name="Tello M."/>
            <person name="Honda Y."/>
            <person name="Watanabe T."/>
            <person name="Watanabe T."/>
            <person name="Ryu J.S."/>
            <person name="Kubicek C.P."/>
            <person name="Schmoll M."/>
            <person name="Gaskell J."/>
            <person name="Hammel K.E."/>
            <person name="St John F.J."/>
            <person name="Vanden Wymelenberg A."/>
            <person name="Sabat G."/>
            <person name="Splinter BonDurant S."/>
            <person name="Syed K."/>
            <person name="Yadav J.S."/>
            <person name="Doddapaneni H."/>
            <person name="Subramanian V."/>
            <person name="Lavin J.L."/>
            <person name="Oguiza J.A."/>
            <person name="Perez G."/>
            <person name="Pisabarro A.G."/>
            <person name="Ramirez L."/>
            <person name="Santoyo F."/>
            <person name="Master E."/>
            <person name="Coutinho P.M."/>
            <person name="Henrissat B."/>
            <person name="Lombard V."/>
            <person name="Magnuson J.K."/>
            <person name="Kuees U."/>
            <person name="Hori C."/>
            <person name="Igarashi K."/>
            <person name="Samejima M."/>
            <person name="Held B.W."/>
            <person name="Barry K.W."/>
            <person name="LaButti K.M."/>
            <person name="Lapidus A."/>
            <person name="Lindquist E.A."/>
            <person name="Lucas S.M."/>
            <person name="Riley R."/>
            <person name="Salamov A.A."/>
            <person name="Hoffmeister D."/>
            <person name="Schwenk D."/>
            <person name="Hadar Y."/>
            <person name="Yarden O."/>
            <person name="de Vries R.P."/>
            <person name="Wiebenga A."/>
            <person name="Stenlid J."/>
            <person name="Eastwood D."/>
            <person name="Grigoriev I.V."/>
            <person name="Berka R.M."/>
            <person name="Blanchette R.A."/>
            <person name="Kersten P."/>
            <person name="Martinez A.T."/>
            <person name="Vicuna R."/>
            <person name="Cullen D."/>
        </authorList>
    </citation>
    <scope>NUCLEOTIDE SEQUENCE [LARGE SCALE GENOMIC DNA]</scope>
    <source>
        <strain evidence="5 6">B</strain>
    </source>
</reference>
<feature type="region of interest" description="Disordered" evidence="3">
    <location>
        <begin position="1"/>
        <end position="191"/>
    </location>
</feature>